<name>A0A9D7SXN9_9BACT</name>
<dbReference type="AlphaFoldDB" id="A0A9D7SXN9"/>
<evidence type="ECO:0000256" key="1">
    <source>
        <dbReference type="SAM" id="Phobius"/>
    </source>
</evidence>
<organism evidence="2 3">
    <name type="scientific">Candidatus Opimibacter skivensis</name>
    <dbReference type="NCBI Taxonomy" id="2982028"/>
    <lineage>
        <taxon>Bacteria</taxon>
        <taxon>Pseudomonadati</taxon>
        <taxon>Bacteroidota</taxon>
        <taxon>Saprospiria</taxon>
        <taxon>Saprospirales</taxon>
        <taxon>Saprospiraceae</taxon>
        <taxon>Candidatus Opimibacter</taxon>
    </lineage>
</organism>
<proteinExistence type="predicted"/>
<keyword evidence="1" id="KW-1133">Transmembrane helix</keyword>
<sequence>MLKVILIVLMMLHGFIHLIGFTKAFNLAPVTQLTQVVSKPNGILWMLATLLFVSAALLIFLRKDAWWILAVMAVFVSQYLIITTWQDAKWGTVANVFILIATLLQFKYPFR</sequence>
<dbReference type="EMBL" id="JADKGY010000033">
    <property type="protein sequence ID" value="MBK9985155.1"/>
    <property type="molecule type" value="Genomic_DNA"/>
</dbReference>
<accession>A0A9D7SXN9</accession>
<feature type="transmembrane region" description="Helical" evidence="1">
    <location>
        <begin position="88"/>
        <end position="106"/>
    </location>
</feature>
<evidence type="ECO:0000313" key="2">
    <source>
        <dbReference type="EMBL" id="MBK9985155.1"/>
    </source>
</evidence>
<comment type="caution">
    <text evidence="2">The sequence shown here is derived from an EMBL/GenBank/DDBJ whole genome shotgun (WGS) entry which is preliminary data.</text>
</comment>
<gene>
    <name evidence="2" type="ORF">IPP15_22820</name>
</gene>
<feature type="transmembrane region" description="Helical" evidence="1">
    <location>
        <begin position="66"/>
        <end position="82"/>
    </location>
</feature>
<protein>
    <submittedName>
        <fullName evidence="2">Uncharacterized protein</fullName>
    </submittedName>
</protein>
<keyword evidence="1" id="KW-0472">Membrane</keyword>
<feature type="transmembrane region" description="Helical" evidence="1">
    <location>
        <begin position="43"/>
        <end position="61"/>
    </location>
</feature>
<keyword evidence="1" id="KW-0812">Transmembrane</keyword>
<dbReference type="Proteomes" id="UP000808337">
    <property type="component" value="Unassembled WGS sequence"/>
</dbReference>
<evidence type="ECO:0000313" key="3">
    <source>
        <dbReference type="Proteomes" id="UP000808337"/>
    </source>
</evidence>
<reference evidence="2 3" key="1">
    <citation type="submission" date="2020-10" db="EMBL/GenBank/DDBJ databases">
        <title>Connecting structure to function with the recovery of over 1000 high-quality activated sludge metagenome-assembled genomes encoding full-length rRNA genes using long-read sequencing.</title>
        <authorList>
            <person name="Singleton C.M."/>
            <person name="Petriglieri F."/>
            <person name="Kristensen J.M."/>
            <person name="Kirkegaard R.H."/>
            <person name="Michaelsen T.Y."/>
            <person name="Andersen M.H."/>
            <person name="Karst S.M."/>
            <person name="Dueholm M.S."/>
            <person name="Nielsen P.H."/>
            <person name="Albertsen M."/>
        </authorList>
    </citation>
    <scope>NUCLEOTIDE SEQUENCE [LARGE SCALE GENOMIC DNA]</scope>
    <source>
        <strain evidence="2">Ribe_18-Q3-R11-54_MAXAC.273</strain>
    </source>
</reference>